<feature type="compositionally biased region" description="Low complexity" evidence="1">
    <location>
        <begin position="15"/>
        <end position="25"/>
    </location>
</feature>
<proteinExistence type="predicted"/>
<name>A0A2S6GT91_9PSEU</name>
<dbReference type="EMBL" id="PTIX01000005">
    <property type="protein sequence ID" value="PPK68462.1"/>
    <property type="molecule type" value="Genomic_DNA"/>
</dbReference>
<gene>
    <name evidence="2" type="ORF">CLV40_105185</name>
</gene>
<comment type="caution">
    <text evidence="2">The sequence shown here is derived from an EMBL/GenBank/DDBJ whole genome shotgun (WGS) entry which is preliminary data.</text>
</comment>
<feature type="region of interest" description="Disordered" evidence="1">
    <location>
        <begin position="1"/>
        <end position="108"/>
    </location>
</feature>
<sequence length="139" mass="14941">MNTTPTLGVAQRALPTLRPATHHAPAPTPKPHEPTPTVQRAPLEVLSAPRKPPEVAKPAPRTPVQRTAPLPHPGAAGPASASDLGAATGSRHLKAVPERENHSTADLDDLARRLFDPLSRLLRADLRQSRDRAGRPYDR</sequence>
<protein>
    <recommendedName>
        <fullName evidence="4">Syndecan 1</fullName>
    </recommendedName>
</protein>
<evidence type="ECO:0000313" key="2">
    <source>
        <dbReference type="EMBL" id="PPK68462.1"/>
    </source>
</evidence>
<feature type="compositionally biased region" description="Basic and acidic residues" evidence="1">
    <location>
        <begin position="95"/>
        <end position="108"/>
    </location>
</feature>
<dbReference type="Proteomes" id="UP000239203">
    <property type="component" value="Unassembled WGS sequence"/>
</dbReference>
<dbReference type="AlphaFoldDB" id="A0A2S6GT91"/>
<keyword evidence="3" id="KW-1185">Reference proteome</keyword>
<feature type="compositionally biased region" description="Low complexity" evidence="1">
    <location>
        <begin position="73"/>
        <end position="87"/>
    </location>
</feature>
<evidence type="ECO:0008006" key="4">
    <source>
        <dbReference type="Google" id="ProtNLM"/>
    </source>
</evidence>
<organism evidence="2 3">
    <name type="scientific">Actinokineospora auranticolor</name>
    <dbReference type="NCBI Taxonomy" id="155976"/>
    <lineage>
        <taxon>Bacteria</taxon>
        <taxon>Bacillati</taxon>
        <taxon>Actinomycetota</taxon>
        <taxon>Actinomycetes</taxon>
        <taxon>Pseudonocardiales</taxon>
        <taxon>Pseudonocardiaceae</taxon>
        <taxon>Actinokineospora</taxon>
    </lineage>
</organism>
<dbReference type="RefSeq" id="WP_104478934.1">
    <property type="nucleotide sequence ID" value="NZ_CP154825.1"/>
</dbReference>
<evidence type="ECO:0000313" key="3">
    <source>
        <dbReference type="Proteomes" id="UP000239203"/>
    </source>
</evidence>
<evidence type="ECO:0000256" key="1">
    <source>
        <dbReference type="SAM" id="MobiDB-lite"/>
    </source>
</evidence>
<reference evidence="2 3" key="1">
    <citation type="submission" date="2018-02" db="EMBL/GenBank/DDBJ databases">
        <title>Genomic Encyclopedia of Archaeal and Bacterial Type Strains, Phase II (KMG-II): from individual species to whole genera.</title>
        <authorList>
            <person name="Goeker M."/>
        </authorList>
    </citation>
    <scope>NUCLEOTIDE SEQUENCE [LARGE SCALE GENOMIC DNA]</scope>
    <source>
        <strain evidence="2 3">YU 961-1</strain>
    </source>
</reference>
<accession>A0A2S6GT91</accession>